<dbReference type="PROSITE" id="PS50893">
    <property type="entry name" value="ABC_TRANSPORTER_2"/>
    <property type="match status" value="1"/>
</dbReference>
<dbReference type="CDD" id="cd03219">
    <property type="entry name" value="ABC_Mj1267_LivG_branched"/>
    <property type="match status" value="1"/>
</dbReference>
<comment type="subcellular location">
    <subcellularLocation>
        <location evidence="1">Cell membrane</location>
        <topology evidence="1">Multi-pass membrane protein</topology>
    </subcellularLocation>
</comment>
<keyword evidence="6" id="KW-0067">ATP-binding</keyword>
<dbReference type="GO" id="GO:0005524">
    <property type="term" value="F:ATP binding"/>
    <property type="evidence" value="ECO:0007669"/>
    <property type="project" value="UniProtKB-KW"/>
</dbReference>
<feature type="transmembrane region" description="Helical" evidence="9">
    <location>
        <begin position="277"/>
        <end position="297"/>
    </location>
</feature>
<evidence type="ECO:0000256" key="6">
    <source>
        <dbReference type="ARBA" id="ARBA00022840"/>
    </source>
</evidence>
<dbReference type="AlphaFoldDB" id="A0A918MWQ7"/>
<evidence type="ECO:0000256" key="1">
    <source>
        <dbReference type="ARBA" id="ARBA00004651"/>
    </source>
</evidence>
<dbReference type="GO" id="GO:0005886">
    <property type="term" value="C:plasma membrane"/>
    <property type="evidence" value="ECO:0007669"/>
    <property type="project" value="UniProtKB-SubCell"/>
</dbReference>
<evidence type="ECO:0000256" key="8">
    <source>
        <dbReference type="ARBA" id="ARBA00023136"/>
    </source>
</evidence>
<dbReference type="Proteomes" id="UP000608345">
    <property type="component" value="Unassembled WGS sequence"/>
</dbReference>
<comment type="caution">
    <text evidence="11">The sequence shown here is derived from an EMBL/GenBank/DDBJ whole genome shotgun (WGS) entry which is preliminary data.</text>
</comment>
<keyword evidence="12" id="KW-1185">Reference proteome</keyword>
<dbReference type="InterPro" id="IPR027417">
    <property type="entry name" value="P-loop_NTPase"/>
</dbReference>
<evidence type="ECO:0000256" key="9">
    <source>
        <dbReference type="SAM" id="Phobius"/>
    </source>
</evidence>
<keyword evidence="2" id="KW-0813">Transport</keyword>
<organism evidence="11 12">
    <name type="scientific">Advenella faeciporci</name>
    <dbReference type="NCBI Taxonomy" id="797535"/>
    <lineage>
        <taxon>Bacteria</taxon>
        <taxon>Pseudomonadati</taxon>
        <taxon>Pseudomonadota</taxon>
        <taxon>Betaproteobacteria</taxon>
        <taxon>Burkholderiales</taxon>
        <taxon>Alcaligenaceae</taxon>
    </lineage>
</organism>
<dbReference type="Pfam" id="PF00005">
    <property type="entry name" value="ABC_tran"/>
    <property type="match status" value="1"/>
</dbReference>
<dbReference type="Pfam" id="PF02653">
    <property type="entry name" value="BPD_transp_2"/>
    <property type="match status" value="1"/>
</dbReference>
<dbReference type="RefSeq" id="WP_189383709.1">
    <property type="nucleotide sequence ID" value="NZ_BAABFY010000002.1"/>
</dbReference>
<keyword evidence="7 9" id="KW-1133">Transmembrane helix</keyword>
<gene>
    <name evidence="11" type="ORF">GCM10011450_03500</name>
</gene>
<evidence type="ECO:0000259" key="10">
    <source>
        <dbReference type="PROSITE" id="PS50893"/>
    </source>
</evidence>
<name>A0A918MWQ7_9BURK</name>
<evidence type="ECO:0000256" key="4">
    <source>
        <dbReference type="ARBA" id="ARBA00022692"/>
    </source>
</evidence>
<evidence type="ECO:0000256" key="7">
    <source>
        <dbReference type="ARBA" id="ARBA00022989"/>
    </source>
</evidence>
<dbReference type="PANTHER" id="PTHR45772:SF2">
    <property type="entry name" value="ABC TRANSPORTER ATP-BINDING PROTEIN"/>
    <property type="match status" value="1"/>
</dbReference>
<accession>A0A918MWQ7</accession>
<feature type="transmembrane region" description="Helical" evidence="9">
    <location>
        <begin position="77"/>
        <end position="96"/>
    </location>
</feature>
<dbReference type="CDD" id="cd06581">
    <property type="entry name" value="TM_PBP1_LivM_like"/>
    <property type="match status" value="1"/>
</dbReference>
<keyword evidence="8 9" id="KW-0472">Membrane</keyword>
<dbReference type="SUPFAM" id="SSF52540">
    <property type="entry name" value="P-loop containing nucleoside triphosphate hydrolases"/>
    <property type="match status" value="1"/>
</dbReference>
<keyword evidence="4 9" id="KW-0812">Transmembrane</keyword>
<feature type="domain" description="ABC transporter" evidence="10">
    <location>
        <begin position="346"/>
        <end position="591"/>
    </location>
</feature>
<dbReference type="InterPro" id="IPR043428">
    <property type="entry name" value="LivM-like"/>
</dbReference>
<evidence type="ECO:0000313" key="12">
    <source>
        <dbReference type="Proteomes" id="UP000608345"/>
    </source>
</evidence>
<dbReference type="FunFam" id="3.40.50.300:FF:000421">
    <property type="entry name" value="Branched-chain amino acid ABC transporter ATP-binding protein"/>
    <property type="match status" value="1"/>
</dbReference>
<dbReference type="GO" id="GO:0015658">
    <property type="term" value="F:branched-chain amino acid transmembrane transporter activity"/>
    <property type="evidence" value="ECO:0007669"/>
    <property type="project" value="InterPro"/>
</dbReference>
<keyword evidence="3" id="KW-1003">Cell membrane</keyword>
<evidence type="ECO:0000256" key="5">
    <source>
        <dbReference type="ARBA" id="ARBA00022741"/>
    </source>
</evidence>
<dbReference type="GO" id="GO:0016887">
    <property type="term" value="F:ATP hydrolysis activity"/>
    <property type="evidence" value="ECO:0007669"/>
    <property type="project" value="InterPro"/>
</dbReference>
<evidence type="ECO:0000313" key="11">
    <source>
        <dbReference type="EMBL" id="GGW76881.1"/>
    </source>
</evidence>
<dbReference type="InterPro" id="IPR032823">
    <property type="entry name" value="BCA_ABC_TP_C"/>
</dbReference>
<dbReference type="Pfam" id="PF12399">
    <property type="entry name" value="BCA_ABC_TP_C"/>
    <property type="match status" value="1"/>
</dbReference>
<dbReference type="SMART" id="SM00382">
    <property type="entry name" value="AAA"/>
    <property type="match status" value="1"/>
</dbReference>
<dbReference type="PANTHER" id="PTHR45772">
    <property type="entry name" value="CONSERVED COMPONENT OF ABC TRANSPORTER FOR NATURAL AMINO ACIDS-RELATED"/>
    <property type="match status" value="1"/>
</dbReference>
<dbReference type="EMBL" id="BMYS01000001">
    <property type="protein sequence ID" value="GGW76881.1"/>
    <property type="molecule type" value="Genomic_DNA"/>
</dbReference>
<protein>
    <submittedName>
        <fullName evidence="11">Metal-dependent hydrolase</fullName>
    </submittedName>
</protein>
<feature type="transmembrane region" description="Helical" evidence="9">
    <location>
        <begin position="201"/>
        <end position="221"/>
    </location>
</feature>
<feature type="transmembrane region" description="Helical" evidence="9">
    <location>
        <begin position="108"/>
        <end position="124"/>
    </location>
</feature>
<dbReference type="InterPro" id="IPR051120">
    <property type="entry name" value="ABC_AA/LPS_Transport"/>
</dbReference>
<dbReference type="InterPro" id="IPR001851">
    <property type="entry name" value="ABC_transp_permease"/>
</dbReference>
<proteinExistence type="predicted"/>
<dbReference type="InterPro" id="IPR003439">
    <property type="entry name" value="ABC_transporter-like_ATP-bd"/>
</dbReference>
<evidence type="ECO:0000256" key="2">
    <source>
        <dbReference type="ARBA" id="ARBA00022448"/>
    </source>
</evidence>
<keyword evidence="5" id="KW-0547">Nucleotide-binding</keyword>
<reference evidence="11" key="2">
    <citation type="submission" date="2020-09" db="EMBL/GenBank/DDBJ databases">
        <authorList>
            <person name="Sun Q."/>
            <person name="Kim S."/>
        </authorList>
    </citation>
    <scope>NUCLEOTIDE SEQUENCE</scope>
    <source>
        <strain evidence="11">KCTC 23732</strain>
    </source>
</reference>
<dbReference type="Gene3D" id="3.40.50.300">
    <property type="entry name" value="P-loop containing nucleotide triphosphate hydrolases"/>
    <property type="match status" value="1"/>
</dbReference>
<feature type="transmembrane region" description="Helical" evidence="9">
    <location>
        <begin position="241"/>
        <end position="265"/>
    </location>
</feature>
<feature type="transmembrane region" description="Helical" evidence="9">
    <location>
        <begin position="155"/>
        <end position="174"/>
    </location>
</feature>
<keyword evidence="11" id="KW-0378">Hydrolase</keyword>
<dbReference type="InterPro" id="IPR003593">
    <property type="entry name" value="AAA+_ATPase"/>
</dbReference>
<evidence type="ECO:0000256" key="3">
    <source>
        <dbReference type="ARBA" id="ARBA00022475"/>
    </source>
</evidence>
<reference evidence="11" key="1">
    <citation type="journal article" date="2014" name="Int. J. Syst. Evol. Microbiol.">
        <title>Complete genome sequence of Corynebacterium casei LMG S-19264T (=DSM 44701T), isolated from a smear-ripened cheese.</title>
        <authorList>
            <consortium name="US DOE Joint Genome Institute (JGI-PGF)"/>
            <person name="Walter F."/>
            <person name="Albersmeier A."/>
            <person name="Kalinowski J."/>
            <person name="Ruckert C."/>
        </authorList>
    </citation>
    <scope>NUCLEOTIDE SEQUENCE</scope>
    <source>
        <strain evidence="11">KCTC 23732</strain>
    </source>
</reference>
<sequence length="607" mass="65667">MKRLFLALFIIFLVVLPVFPGTPEFWINQMNSIGIASLVVLGLVVLTGVGGLTSFGQAAFVGIGAYATAYLSTTAGYSPWVGLLVALALTFIVSYILGQITLSLSGHYLPLSTIAVCLVFYYLYGNLGFLGRHDGIPGIPPIEIFGFSLLKAKHIYFLIWACVLLAVWFSKNLLDSRPGRAIRSLKSGAGMAESFGVHTKYYKVVAFVYAGVLAGLAGWLYAHEQRAVSPSTFGINYGIEYLFMAVIGGSANIWGAVFGSTLILTMKDHIQDIVPQLLNTSANFEMVVFGILMVFILHHAREGLWPILVNFVAKFTGSQLVQPKPVPDASSALPQRNRPQHGELILEVDNIRKEFGGLVAVNDISFNIHAGQIMGLIGPNGAGKSTTFNLITGVHSLTRGSVRFMGQEIGSLSSRKIAALGVGRTFQHVQLLPTMSVLENVALGAHLRVNTGIVQSLLHLERETEAQMLQEAKKQLERVGLGDYLHEQAGNLSLGQQRIVEIARALALDPTLLLLDEPAAGLRYKEKQELASVLSGLRDEGMSILLVEHDMDFVMRLTNHLVVMDFGTRIAEGTPGQIQVNPVVLEAYLGGVDDDLGISIDAKGANA</sequence>